<gene>
    <name evidence="1" type="ORF">EVAR_68786_1</name>
</gene>
<reference evidence="1 2" key="1">
    <citation type="journal article" date="2019" name="Commun. Biol.">
        <title>The bagworm genome reveals a unique fibroin gene that provides high tensile strength.</title>
        <authorList>
            <person name="Kono N."/>
            <person name="Nakamura H."/>
            <person name="Ohtoshi R."/>
            <person name="Tomita M."/>
            <person name="Numata K."/>
            <person name="Arakawa K."/>
        </authorList>
    </citation>
    <scope>NUCLEOTIDE SEQUENCE [LARGE SCALE GENOMIC DNA]</scope>
</reference>
<dbReference type="AlphaFoldDB" id="A0A4C1ZAC8"/>
<sequence length="273" mass="31482">MTGAKPSLHPSKLQTERTIDNDNEITMDEIVKALKCMKVGKVAGYDRISSDMLRVSGDIAISLLYQLYNKYWKFNVYLMTRAKPSLSPSIKGKAHDSGLIRRSNNFCGPQEMVTEMNDSIKKRGMKVNVAKTKGSEDMTECHVLIEDITKGECVVCVKGFEKDRRRNTSVRERCGLKEDVVIRIERGMLRWFGQRMNERRLTRLIYGANVFDAKSSLKELEKTTDNAESFFIKTMLAITRRTKQLGFWKVKNRIDKSSRFGTQEFLLMPKREQ</sequence>
<dbReference type="Proteomes" id="UP000299102">
    <property type="component" value="Unassembled WGS sequence"/>
</dbReference>
<dbReference type="OrthoDB" id="6782199at2759"/>
<keyword evidence="2" id="KW-1185">Reference proteome</keyword>
<protein>
    <submittedName>
        <fullName evidence="1">Uncharacterized protein</fullName>
    </submittedName>
</protein>
<name>A0A4C1ZAC8_EUMVA</name>
<dbReference type="EMBL" id="BGZK01001657">
    <property type="protein sequence ID" value="GBP84084.1"/>
    <property type="molecule type" value="Genomic_DNA"/>
</dbReference>
<comment type="caution">
    <text evidence="1">The sequence shown here is derived from an EMBL/GenBank/DDBJ whole genome shotgun (WGS) entry which is preliminary data.</text>
</comment>
<organism evidence="1 2">
    <name type="scientific">Eumeta variegata</name>
    <name type="common">Bagworm moth</name>
    <name type="synonym">Eumeta japonica</name>
    <dbReference type="NCBI Taxonomy" id="151549"/>
    <lineage>
        <taxon>Eukaryota</taxon>
        <taxon>Metazoa</taxon>
        <taxon>Ecdysozoa</taxon>
        <taxon>Arthropoda</taxon>
        <taxon>Hexapoda</taxon>
        <taxon>Insecta</taxon>
        <taxon>Pterygota</taxon>
        <taxon>Neoptera</taxon>
        <taxon>Endopterygota</taxon>
        <taxon>Lepidoptera</taxon>
        <taxon>Glossata</taxon>
        <taxon>Ditrysia</taxon>
        <taxon>Tineoidea</taxon>
        <taxon>Psychidae</taxon>
        <taxon>Oiketicinae</taxon>
        <taxon>Eumeta</taxon>
    </lineage>
</organism>
<evidence type="ECO:0000313" key="1">
    <source>
        <dbReference type="EMBL" id="GBP84084.1"/>
    </source>
</evidence>
<accession>A0A4C1ZAC8</accession>
<evidence type="ECO:0000313" key="2">
    <source>
        <dbReference type="Proteomes" id="UP000299102"/>
    </source>
</evidence>
<proteinExistence type="predicted"/>